<reference evidence="2" key="1">
    <citation type="submission" date="2023-02" db="EMBL/GenBank/DDBJ databases">
        <title>Actinokineospora globicatena NBRC 15670.</title>
        <authorList>
            <person name="Ichikawa N."/>
            <person name="Sato H."/>
            <person name="Tonouchi N."/>
        </authorList>
    </citation>
    <scope>NUCLEOTIDE SEQUENCE</scope>
    <source>
        <strain evidence="2">NBRC 15670</strain>
    </source>
</reference>
<dbReference type="AlphaFoldDB" id="A0A9W6QKM7"/>
<dbReference type="Proteomes" id="UP001165042">
    <property type="component" value="Unassembled WGS sequence"/>
</dbReference>
<comment type="caution">
    <text evidence="2">The sequence shown here is derived from an EMBL/GenBank/DDBJ whole genome shotgun (WGS) entry which is preliminary data.</text>
</comment>
<keyword evidence="1" id="KW-0812">Transmembrane</keyword>
<keyword evidence="3" id="KW-1185">Reference proteome</keyword>
<organism evidence="2 3">
    <name type="scientific">Actinokineospora globicatena</name>
    <dbReference type="NCBI Taxonomy" id="103729"/>
    <lineage>
        <taxon>Bacteria</taxon>
        <taxon>Bacillati</taxon>
        <taxon>Actinomycetota</taxon>
        <taxon>Actinomycetes</taxon>
        <taxon>Pseudonocardiales</taxon>
        <taxon>Pseudonocardiaceae</taxon>
        <taxon>Actinokineospora</taxon>
    </lineage>
</organism>
<evidence type="ECO:0000313" key="3">
    <source>
        <dbReference type="Proteomes" id="UP001165042"/>
    </source>
</evidence>
<sequence>MIRSGRNPHEVALLAAAFVLGLAGLTAFGQVATTTVRALPDPFGHVLYGGLAVGALVSLVGVFLAGYIGPLLERAGLIGLALLCAGYAVTILGLFGGRGLSFALFMLAFAAANLVRARQIGRELDEMQAVEVLVRGDRS</sequence>
<feature type="transmembrane region" description="Helical" evidence="1">
    <location>
        <begin position="75"/>
        <end position="94"/>
    </location>
</feature>
<keyword evidence="1" id="KW-1133">Transmembrane helix</keyword>
<gene>
    <name evidence="2" type="ORF">Aglo03_25970</name>
</gene>
<evidence type="ECO:0000313" key="2">
    <source>
        <dbReference type="EMBL" id="GLW91781.1"/>
    </source>
</evidence>
<feature type="transmembrane region" description="Helical" evidence="1">
    <location>
        <begin position="48"/>
        <end position="68"/>
    </location>
</feature>
<accession>A0A9W6QKM7</accession>
<evidence type="ECO:0000256" key="1">
    <source>
        <dbReference type="SAM" id="Phobius"/>
    </source>
</evidence>
<name>A0A9W6QKM7_9PSEU</name>
<protein>
    <submittedName>
        <fullName evidence="2">Uncharacterized protein</fullName>
    </submittedName>
</protein>
<dbReference type="EMBL" id="BSSD01000003">
    <property type="protein sequence ID" value="GLW91781.1"/>
    <property type="molecule type" value="Genomic_DNA"/>
</dbReference>
<keyword evidence="1" id="KW-0472">Membrane</keyword>
<proteinExistence type="predicted"/>
<dbReference type="RefSeq" id="WP_285610558.1">
    <property type="nucleotide sequence ID" value="NZ_BSSD01000003.1"/>
</dbReference>